<name>A0ABP0H5H7_9DINO</name>
<proteinExistence type="predicted"/>
<evidence type="ECO:0008006" key="4">
    <source>
        <dbReference type="Google" id="ProtNLM"/>
    </source>
</evidence>
<evidence type="ECO:0000313" key="3">
    <source>
        <dbReference type="Proteomes" id="UP001642464"/>
    </source>
</evidence>
<comment type="caution">
    <text evidence="2">The sequence shown here is derived from an EMBL/GenBank/DDBJ whole genome shotgun (WGS) entry which is preliminary data.</text>
</comment>
<protein>
    <recommendedName>
        <fullName evidence="4">ParB/Sulfiredoxin domain-containing protein</fullName>
    </recommendedName>
</protein>
<evidence type="ECO:0000256" key="1">
    <source>
        <dbReference type="SAM" id="MobiDB-lite"/>
    </source>
</evidence>
<feature type="compositionally biased region" description="Basic and acidic residues" evidence="1">
    <location>
        <begin position="280"/>
        <end position="291"/>
    </location>
</feature>
<feature type="region of interest" description="Disordered" evidence="1">
    <location>
        <begin position="191"/>
        <end position="250"/>
    </location>
</feature>
<dbReference type="EMBL" id="CAXAMM010000015">
    <property type="protein sequence ID" value="CAK8985483.1"/>
    <property type="molecule type" value="Genomic_DNA"/>
</dbReference>
<feature type="compositionally biased region" description="Basic and acidic residues" evidence="1">
    <location>
        <begin position="299"/>
        <end position="316"/>
    </location>
</feature>
<gene>
    <name evidence="2" type="ORF">SCF082_LOCUS170</name>
</gene>
<reference evidence="2 3" key="1">
    <citation type="submission" date="2024-02" db="EMBL/GenBank/DDBJ databases">
        <authorList>
            <person name="Chen Y."/>
            <person name="Shah S."/>
            <person name="Dougan E. K."/>
            <person name="Thang M."/>
            <person name="Chan C."/>
        </authorList>
    </citation>
    <scope>NUCLEOTIDE SEQUENCE [LARGE SCALE GENOMIC DNA]</scope>
</reference>
<keyword evidence="3" id="KW-1185">Reference proteome</keyword>
<accession>A0ABP0H5H7</accession>
<organism evidence="2 3">
    <name type="scientific">Durusdinium trenchii</name>
    <dbReference type="NCBI Taxonomy" id="1381693"/>
    <lineage>
        <taxon>Eukaryota</taxon>
        <taxon>Sar</taxon>
        <taxon>Alveolata</taxon>
        <taxon>Dinophyceae</taxon>
        <taxon>Suessiales</taxon>
        <taxon>Symbiodiniaceae</taxon>
        <taxon>Durusdinium</taxon>
    </lineage>
</organism>
<evidence type="ECO:0000313" key="2">
    <source>
        <dbReference type="EMBL" id="CAK8985483.1"/>
    </source>
</evidence>
<feature type="region of interest" description="Disordered" evidence="1">
    <location>
        <begin position="280"/>
        <end position="329"/>
    </location>
</feature>
<sequence>MSVSATSADVSEEWSKSALVPGDIHRLELQDGSHVLALRCRPGKEKLKPWKMAKQLFISQLGEDAMAEADEDEGLRREVAMWKKIAKLEVSQYSMEVRGFRAVGLASNRLGYERAAFLALAVTVALGRPGTRQRGDMHKLKLQVQRVMSSGIAASAAPRTQGRLACVQPSSRDSRVFRTVKKWHTKCKERKKQEDVAKAQREAAAKAEQEAMNAAMPKRQPRPPFHALSEDVQPKAMPRQAPQEARAKSAPFVPVKAMPVAGRGVPASKASPSLKQELEEVKVESSDDDRMTASPSVKQELEEVKVESSDGEKFGDDMVSDAESEPRHLKRTPQVQEFLRHAQRDRDWDPASPKFDESRWGNYVQKINCEELRWTHASIADRFRSGPHRNLKLESLTDALVSGRISVDDVPALVGVQDEGGIVWIVSGNRRLWAIRRFAEHLQASSGAMQAMPCVQVRTLVFSLADMDSFPQSLFARCVEAFSGNGERPTLRVPPALAQPARTAAPLPMASMPAPRGSLRKRAAFNSLEGEWTDQTGAMYRVTSTSDIFAMQVLKSNGRTYRVHWDEGCQAVVWPSSCKHFLACPRSNDIVDWHDQDGRMCFTWQRKG</sequence>
<feature type="compositionally biased region" description="Basic and acidic residues" evidence="1">
    <location>
        <begin position="191"/>
        <end position="209"/>
    </location>
</feature>
<dbReference type="Proteomes" id="UP001642464">
    <property type="component" value="Unassembled WGS sequence"/>
</dbReference>